<protein>
    <submittedName>
        <fullName evidence="1">Uncharacterized protein</fullName>
    </submittedName>
</protein>
<sequence>MIAIFSGFEGKSSAASESIAYSFPGIEGIKGRPPTETSMCVAE</sequence>
<dbReference type="AlphaFoldDB" id="A0A2P2PDP1"/>
<accession>A0A2P2PDP1</accession>
<evidence type="ECO:0000313" key="1">
    <source>
        <dbReference type="EMBL" id="MBX52858.1"/>
    </source>
</evidence>
<organism evidence="1">
    <name type="scientific">Rhizophora mucronata</name>
    <name type="common">Asiatic mangrove</name>
    <dbReference type="NCBI Taxonomy" id="61149"/>
    <lineage>
        <taxon>Eukaryota</taxon>
        <taxon>Viridiplantae</taxon>
        <taxon>Streptophyta</taxon>
        <taxon>Embryophyta</taxon>
        <taxon>Tracheophyta</taxon>
        <taxon>Spermatophyta</taxon>
        <taxon>Magnoliopsida</taxon>
        <taxon>eudicotyledons</taxon>
        <taxon>Gunneridae</taxon>
        <taxon>Pentapetalae</taxon>
        <taxon>rosids</taxon>
        <taxon>fabids</taxon>
        <taxon>Malpighiales</taxon>
        <taxon>Rhizophoraceae</taxon>
        <taxon>Rhizophora</taxon>
    </lineage>
</organism>
<proteinExistence type="predicted"/>
<name>A0A2P2PDP1_RHIMU</name>
<reference evidence="1" key="1">
    <citation type="submission" date="2018-02" db="EMBL/GenBank/DDBJ databases">
        <title>Rhizophora mucronata_Transcriptome.</title>
        <authorList>
            <person name="Meera S.P."/>
            <person name="Sreeshan A."/>
            <person name="Augustine A."/>
        </authorList>
    </citation>
    <scope>NUCLEOTIDE SEQUENCE</scope>
    <source>
        <tissue evidence="1">Leaf</tissue>
    </source>
</reference>
<dbReference type="EMBL" id="GGEC01072374">
    <property type="protein sequence ID" value="MBX52858.1"/>
    <property type="molecule type" value="Transcribed_RNA"/>
</dbReference>